<dbReference type="EMBL" id="JAALFE010000006">
    <property type="protein sequence ID" value="NGQ90842.1"/>
    <property type="molecule type" value="Genomic_DNA"/>
</dbReference>
<evidence type="ECO:0000313" key="10">
    <source>
        <dbReference type="Proteomes" id="UP000474758"/>
    </source>
</evidence>
<keyword evidence="3" id="KW-1134">Transmembrane beta strand</keyword>
<feature type="chain" id="PRO_5026884513" description="Transporter" evidence="8">
    <location>
        <begin position="24"/>
        <end position="359"/>
    </location>
</feature>
<evidence type="ECO:0000256" key="3">
    <source>
        <dbReference type="ARBA" id="ARBA00022452"/>
    </source>
</evidence>
<dbReference type="Proteomes" id="UP000474758">
    <property type="component" value="Unassembled WGS sequence"/>
</dbReference>
<dbReference type="AlphaFoldDB" id="A0A6M1TXG1"/>
<evidence type="ECO:0000256" key="6">
    <source>
        <dbReference type="ARBA" id="ARBA00023136"/>
    </source>
</evidence>
<comment type="subcellular location">
    <subcellularLocation>
        <location evidence="1">Cell outer membrane</location>
        <topology evidence="1">Multi-pass membrane protein</topology>
    </subcellularLocation>
</comment>
<evidence type="ECO:0000313" key="9">
    <source>
        <dbReference type="EMBL" id="NGQ90842.1"/>
    </source>
</evidence>
<evidence type="ECO:0000256" key="2">
    <source>
        <dbReference type="ARBA" id="ARBA00008163"/>
    </source>
</evidence>
<reference evidence="9 10" key="1">
    <citation type="submission" date="2020-02" db="EMBL/GenBank/DDBJ databases">
        <title>Rhodobacter translucens sp. nov., a novel bacterium isolated from activated sludge.</title>
        <authorList>
            <person name="Liu J."/>
        </authorList>
    </citation>
    <scope>NUCLEOTIDE SEQUENCE [LARGE SCALE GENOMIC DNA]</scope>
    <source>
        <strain evidence="9 10">HX-7-19</strain>
    </source>
</reference>
<evidence type="ECO:0000256" key="1">
    <source>
        <dbReference type="ARBA" id="ARBA00004571"/>
    </source>
</evidence>
<dbReference type="InterPro" id="IPR005017">
    <property type="entry name" value="OMPP1/FadL/TodX"/>
</dbReference>
<keyword evidence="7" id="KW-0998">Cell outer membrane</keyword>
<dbReference type="GO" id="GO:0009279">
    <property type="term" value="C:cell outer membrane"/>
    <property type="evidence" value="ECO:0007669"/>
    <property type="project" value="UniProtKB-SubCell"/>
</dbReference>
<evidence type="ECO:0000256" key="8">
    <source>
        <dbReference type="SAM" id="SignalP"/>
    </source>
</evidence>
<comment type="similarity">
    <text evidence="2">Belongs to the OmpP1/FadL family.</text>
</comment>
<dbReference type="Pfam" id="PF03349">
    <property type="entry name" value="Toluene_X"/>
    <property type="match status" value="1"/>
</dbReference>
<dbReference type="Gene3D" id="2.40.160.60">
    <property type="entry name" value="Outer membrane protein transport protein (OMPP1/FadL/TodX)"/>
    <property type="match status" value="1"/>
</dbReference>
<evidence type="ECO:0000256" key="4">
    <source>
        <dbReference type="ARBA" id="ARBA00022692"/>
    </source>
</evidence>
<name>A0A6M1TXG1_9RHOB</name>
<evidence type="ECO:0000256" key="5">
    <source>
        <dbReference type="ARBA" id="ARBA00022729"/>
    </source>
</evidence>
<protein>
    <recommendedName>
        <fullName evidence="11">Transporter</fullName>
    </recommendedName>
</protein>
<accession>A0A6M1TXG1</accession>
<dbReference type="PANTHER" id="PTHR35093:SF8">
    <property type="entry name" value="OUTER MEMBRANE PROTEIN NMB0088-RELATED"/>
    <property type="match status" value="1"/>
</dbReference>
<dbReference type="PANTHER" id="PTHR35093">
    <property type="entry name" value="OUTER MEMBRANE PROTEIN NMB0088-RELATED"/>
    <property type="match status" value="1"/>
</dbReference>
<dbReference type="SUPFAM" id="SSF56935">
    <property type="entry name" value="Porins"/>
    <property type="match status" value="1"/>
</dbReference>
<dbReference type="RefSeq" id="WP_165048743.1">
    <property type="nucleotide sequence ID" value="NZ_JAALFE010000006.1"/>
</dbReference>
<proteinExistence type="inferred from homology"/>
<keyword evidence="5 8" id="KW-0732">Signal</keyword>
<keyword evidence="4" id="KW-0812">Transmembrane</keyword>
<feature type="signal peptide" evidence="8">
    <location>
        <begin position="1"/>
        <end position="23"/>
    </location>
</feature>
<keyword evidence="10" id="KW-1185">Reference proteome</keyword>
<gene>
    <name evidence="9" type="ORF">G5V65_08015</name>
</gene>
<evidence type="ECO:0008006" key="11">
    <source>
        <dbReference type="Google" id="ProtNLM"/>
    </source>
</evidence>
<evidence type="ECO:0000256" key="7">
    <source>
        <dbReference type="ARBA" id="ARBA00023237"/>
    </source>
</evidence>
<keyword evidence="6" id="KW-0472">Membrane</keyword>
<organism evidence="9 10">
    <name type="scientific">Paragemmobacter kunshanensis</name>
    <dbReference type="NCBI Taxonomy" id="2583234"/>
    <lineage>
        <taxon>Bacteria</taxon>
        <taxon>Pseudomonadati</taxon>
        <taxon>Pseudomonadota</taxon>
        <taxon>Alphaproteobacteria</taxon>
        <taxon>Rhodobacterales</taxon>
        <taxon>Paracoccaceae</taxon>
        <taxon>Paragemmobacter</taxon>
    </lineage>
</organism>
<comment type="caution">
    <text evidence="9">The sequence shown here is derived from an EMBL/GenBank/DDBJ whole genome shotgun (WGS) entry which is preliminary data.</text>
</comment>
<dbReference type="GO" id="GO:0015483">
    <property type="term" value="F:long-chain fatty acid transporting porin activity"/>
    <property type="evidence" value="ECO:0007669"/>
    <property type="project" value="TreeGrafter"/>
</dbReference>
<sequence>MAVIRTIFAATTALVVGTLSAQAGGIERSAFNPGFLFEAGNYFELSFGAVSPDVSGVALAANSGDMASTYTTISGSVKYQITDQFALGIVVDQPVGVDVAYPGGTGYFFSTSSANVSALQLSVIGHYRFSPNFSVYGGLRSQRVEGTVDNVNLGAATGFLPTYDMTTSAEVDYGYVIGAAYERPDIALRVSLSYISEITHSFEASDSFGAGAGFSSTVPQGLNLDFQTGIAADTLLFGSIRWRDWSEFQIVPRGTIALAGNYEDTITYSLGVGRRFSDSFSASASVGYEPAAGGLSGNLGPTDGYTSLTLAAVYTMPTGMKMTVGASHGWIGDATTSGIGGQFTDNSYTAVGVRVGYSF</sequence>